<evidence type="ECO:0000313" key="5">
    <source>
        <dbReference type="EMBL" id="MBC5729900.1"/>
    </source>
</evidence>
<dbReference type="Pfam" id="PF01156">
    <property type="entry name" value="IU_nuc_hydro"/>
    <property type="match status" value="1"/>
</dbReference>
<dbReference type="Proteomes" id="UP000660021">
    <property type="component" value="Unassembled WGS sequence"/>
</dbReference>
<dbReference type="PANTHER" id="PTHR12304">
    <property type="entry name" value="INOSINE-URIDINE PREFERRING NUCLEOSIDE HYDROLASE"/>
    <property type="match status" value="1"/>
</dbReference>
<keyword evidence="6" id="KW-1185">Reference proteome</keyword>
<dbReference type="InterPro" id="IPR001910">
    <property type="entry name" value="Inosine/uridine_hydrolase_dom"/>
</dbReference>
<dbReference type="EMBL" id="JACOPR010000002">
    <property type="protein sequence ID" value="MBC5729900.1"/>
    <property type="molecule type" value="Genomic_DNA"/>
</dbReference>
<accession>A0ABR7HQU4</accession>
<keyword evidence="2" id="KW-0326">Glycosidase</keyword>
<comment type="caution">
    <text evidence="5">The sequence shown here is derived from an EMBL/GenBank/DDBJ whole genome shotgun (WGS) entry which is preliminary data.</text>
</comment>
<dbReference type="InterPro" id="IPR036452">
    <property type="entry name" value="Ribo_hydro-like"/>
</dbReference>
<keyword evidence="1 5" id="KW-0378">Hydrolase</keyword>
<gene>
    <name evidence="5" type="ORF">H8S34_03515</name>
</gene>
<feature type="region of interest" description="Disordered" evidence="3">
    <location>
        <begin position="60"/>
        <end position="81"/>
    </location>
</feature>
<dbReference type="InterPro" id="IPR023186">
    <property type="entry name" value="IUNH"/>
</dbReference>
<reference evidence="5 6" key="1">
    <citation type="submission" date="2020-08" db="EMBL/GenBank/DDBJ databases">
        <title>Genome public.</title>
        <authorList>
            <person name="Liu C."/>
            <person name="Sun Q."/>
        </authorList>
    </citation>
    <scope>NUCLEOTIDE SEQUENCE [LARGE SCALE GENOMIC DNA]</scope>
    <source>
        <strain evidence="5 6">New-38</strain>
    </source>
</reference>
<dbReference type="SUPFAM" id="SSF53590">
    <property type="entry name" value="Nucleoside hydrolase"/>
    <property type="match status" value="1"/>
</dbReference>
<evidence type="ECO:0000256" key="1">
    <source>
        <dbReference type="ARBA" id="ARBA00022801"/>
    </source>
</evidence>
<dbReference type="GO" id="GO:0016787">
    <property type="term" value="F:hydrolase activity"/>
    <property type="evidence" value="ECO:0007669"/>
    <property type="project" value="UniProtKB-KW"/>
</dbReference>
<evidence type="ECO:0000256" key="3">
    <source>
        <dbReference type="SAM" id="MobiDB-lite"/>
    </source>
</evidence>
<dbReference type="Gene3D" id="3.90.245.10">
    <property type="entry name" value="Ribonucleoside hydrolase-like"/>
    <property type="match status" value="1"/>
</dbReference>
<evidence type="ECO:0000256" key="2">
    <source>
        <dbReference type="ARBA" id="ARBA00023295"/>
    </source>
</evidence>
<feature type="domain" description="Inosine/uridine-preferring nucleoside hydrolase" evidence="4">
    <location>
        <begin position="23"/>
        <end position="249"/>
    </location>
</feature>
<evidence type="ECO:0000313" key="6">
    <source>
        <dbReference type="Proteomes" id="UP000660021"/>
    </source>
</evidence>
<name>A0ABR7HQU4_9FIRM</name>
<dbReference type="RefSeq" id="WP_186963060.1">
    <property type="nucleotide sequence ID" value="NZ_JACOPR010000002.1"/>
</dbReference>
<organism evidence="5 6">
    <name type="scientific">Pseudoflavonifractor hominis</name>
    <dbReference type="NCBI Taxonomy" id="2763059"/>
    <lineage>
        <taxon>Bacteria</taxon>
        <taxon>Bacillati</taxon>
        <taxon>Bacillota</taxon>
        <taxon>Clostridia</taxon>
        <taxon>Eubacteriales</taxon>
        <taxon>Oscillospiraceae</taxon>
        <taxon>Pseudoflavonifractor</taxon>
    </lineage>
</organism>
<dbReference type="PANTHER" id="PTHR12304:SF4">
    <property type="entry name" value="URIDINE NUCLEOSIDASE"/>
    <property type="match status" value="1"/>
</dbReference>
<sequence length="351" mass="39113">MYQPLTQEEIRSRLTIPTGKLRLVIDTDAKNEVDDQFAIAWALRSKERFSVEAVYAAPFSHGPSPLGESEESKLASALHGAADGPAHGMEQSYQEILKLFSLLKEDSSGRVFRGSPGYLPAEGAIESDAARDLIRRATESEEPLYVAAIAALTNVASALLMAPEIARKLVVVWLGGQPLSFGHGFEYNLYQDVRAVQVVLDSGVPLVHIPCMGVASLLTTTEDELRCRLWERSEIGRYLAQNCLDAFQKPEASIALMDLNRQGYLKGQSDQSDAYLSQFPTQYVAWSRVIWDISTIAFLKNPNWVLTLETEAPTLNNDLTWDHTPRGRHRMRTATYCHRDMIFGDLFHALG</sequence>
<proteinExistence type="predicted"/>
<evidence type="ECO:0000259" key="4">
    <source>
        <dbReference type="Pfam" id="PF01156"/>
    </source>
</evidence>
<protein>
    <submittedName>
        <fullName evidence="5">Nucleoside hydrolase</fullName>
    </submittedName>
</protein>